<name>A0ABW9HSB5_9ACTN</name>
<evidence type="ECO:0000313" key="1">
    <source>
        <dbReference type="EMBL" id="MFM9610531.1"/>
    </source>
</evidence>
<dbReference type="RefSeq" id="WP_112476268.1">
    <property type="nucleotide sequence ID" value="NZ_JBJVNI010000009.1"/>
</dbReference>
<accession>A0ABW9HSB5</accession>
<dbReference type="EMBL" id="JBJVNI010000009">
    <property type="protein sequence ID" value="MFM9610531.1"/>
    <property type="molecule type" value="Genomic_DNA"/>
</dbReference>
<comment type="caution">
    <text evidence="1">The sequence shown here is derived from an EMBL/GenBank/DDBJ whole genome shotgun (WGS) entry which is preliminary data.</text>
</comment>
<dbReference type="Proteomes" id="UP001631957">
    <property type="component" value="Unassembled WGS sequence"/>
</dbReference>
<gene>
    <name evidence="1" type="ORF">ACKI18_17685</name>
</gene>
<evidence type="ECO:0000313" key="2">
    <source>
        <dbReference type="Proteomes" id="UP001631957"/>
    </source>
</evidence>
<proteinExistence type="predicted"/>
<organism evidence="1 2">
    <name type="scientific">Streptomyces niveiscabiei</name>
    <dbReference type="NCBI Taxonomy" id="164115"/>
    <lineage>
        <taxon>Bacteria</taxon>
        <taxon>Bacillati</taxon>
        <taxon>Actinomycetota</taxon>
        <taxon>Actinomycetes</taxon>
        <taxon>Kitasatosporales</taxon>
        <taxon>Streptomycetaceae</taxon>
        <taxon>Streptomyces</taxon>
    </lineage>
</organism>
<protein>
    <recommendedName>
        <fullName evidence="3">SUKH-4 immunity protein of toxin-antitoxin system</fullName>
    </recommendedName>
</protein>
<keyword evidence="2" id="KW-1185">Reference proteome</keyword>
<evidence type="ECO:0008006" key="3">
    <source>
        <dbReference type="Google" id="ProtNLM"/>
    </source>
</evidence>
<reference evidence="1 2" key="1">
    <citation type="submission" date="2024-12" db="EMBL/GenBank/DDBJ databases">
        <title>Forecasting of Potato common scab and diversities of Pathogenic streptomyces spp. in china.</title>
        <authorList>
            <person name="Handique U."/>
            <person name="Wu J."/>
        </authorList>
    </citation>
    <scope>NUCLEOTIDE SEQUENCE [LARGE SCALE GENOMIC DNA]</scope>
    <source>
        <strain evidence="1 2">ZRIMU1530</strain>
    </source>
</reference>
<sequence>MHSPDHLRALLRELDDPDHLELPPGYDLPAARRRFAGLGAAMKERFGPSVIAGMTQDASYYGEVTVPAPDRPLWVLMSNFGPFVTAGTGRDLGVPGCEEGLDESFVTWLDGVCTELGCVYVPAGLLLEPYDGPTRLEDGELPGGGEDEEEEEELPLAWWDRYFQYM</sequence>